<dbReference type="PROSITE" id="PS51349">
    <property type="entry name" value="FMN_HYDROXY_ACID_DH_2"/>
    <property type="match status" value="1"/>
</dbReference>
<dbReference type="Pfam" id="PF01070">
    <property type="entry name" value="FMN_dh"/>
    <property type="match status" value="1"/>
</dbReference>
<evidence type="ECO:0000256" key="4">
    <source>
        <dbReference type="ARBA" id="ARBA00023002"/>
    </source>
</evidence>
<dbReference type="SUPFAM" id="SSF51395">
    <property type="entry name" value="FMN-linked oxidoreductases"/>
    <property type="match status" value="1"/>
</dbReference>
<name>A0A382E4Q6_9ZZZZ</name>
<dbReference type="GO" id="GO:0010181">
    <property type="term" value="F:FMN binding"/>
    <property type="evidence" value="ECO:0007669"/>
    <property type="project" value="InterPro"/>
</dbReference>
<dbReference type="InterPro" id="IPR013785">
    <property type="entry name" value="Aldolase_TIM"/>
</dbReference>
<evidence type="ECO:0000256" key="1">
    <source>
        <dbReference type="ARBA" id="ARBA00001917"/>
    </source>
</evidence>
<keyword evidence="4" id="KW-0560">Oxidoreductase</keyword>
<dbReference type="Gene3D" id="3.20.20.70">
    <property type="entry name" value="Aldolase class I"/>
    <property type="match status" value="1"/>
</dbReference>
<dbReference type="EMBL" id="UINC01042571">
    <property type="protein sequence ID" value="SVB45389.1"/>
    <property type="molecule type" value="Genomic_DNA"/>
</dbReference>
<comment type="cofactor">
    <cofactor evidence="1">
        <name>FMN</name>
        <dbReference type="ChEBI" id="CHEBI:58210"/>
    </cofactor>
</comment>
<dbReference type="PROSITE" id="PS00557">
    <property type="entry name" value="FMN_HYDROXY_ACID_DH_1"/>
    <property type="match status" value="1"/>
</dbReference>
<dbReference type="FunFam" id="3.20.20.70:FF:000029">
    <property type="entry name" value="L-lactate dehydrogenase"/>
    <property type="match status" value="1"/>
</dbReference>
<dbReference type="InterPro" id="IPR037396">
    <property type="entry name" value="FMN_HAD"/>
</dbReference>
<accession>A0A382E4Q6</accession>
<dbReference type="PANTHER" id="PTHR10578:SF107">
    <property type="entry name" value="2-HYDROXYACID OXIDASE 1"/>
    <property type="match status" value="1"/>
</dbReference>
<dbReference type="PANTHER" id="PTHR10578">
    <property type="entry name" value="S -2-HYDROXY-ACID OXIDASE-RELATED"/>
    <property type="match status" value="1"/>
</dbReference>
<evidence type="ECO:0000313" key="7">
    <source>
        <dbReference type="EMBL" id="SVB45389.1"/>
    </source>
</evidence>
<dbReference type="InterPro" id="IPR008259">
    <property type="entry name" value="FMN_hydac_DH_AS"/>
</dbReference>
<evidence type="ECO:0000256" key="3">
    <source>
        <dbReference type="ARBA" id="ARBA00022643"/>
    </source>
</evidence>
<reference evidence="7" key="1">
    <citation type="submission" date="2018-05" db="EMBL/GenBank/DDBJ databases">
        <authorList>
            <person name="Lanie J.A."/>
            <person name="Ng W.-L."/>
            <person name="Kazmierczak K.M."/>
            <person name="Andrzejewski T.M."/>
            <person name="Davidsen T.M."/>
            <person name="Wayne K.J."/>
            <person name="Tettelin H."/>
            <person name="Glass J.I."/>
            <person name="Rusch D."/>
            <person name="Podicherti R."/>
            <person name="Tsui H.-C.T."/>
            <person name="Winkler M.E."/>
        </authorList>
    </citation>
    <scope>NUCLEOTIDE SEQUENCE</scope>
</reference>
<dbReference type="GO" id="GO:0016614">
    <property type="term" value="F:oxidoreductase activity, acting on CH-OH group of donors"/>
    <property type="evidence" value="ECO:0007669"/>
    <property type="project" value="UniProtKB-ARBA"/>
</dbReference>
<evidence type="ECO:0000256" key="5">
    <source>
        <dbReference type="ARBA" id="ARBA00024042"/>
    </source>
</evidence>
<comment type="similarity">
    <text evidence="5">Belongs to the FMN-dependent alpha-hydroxy acid dehydrogenase family.</text>
</comment>
<sequence length="361" mass="39897">MEVVSLRDLERIAKQRTVKDMWDFIDGAAFDEVTKRRNEQKFKELSINPSFLVDIGTRSTKTTILGEEIDFPIMIAPSGGQRQHHPEGELATARGAGMAGTLYALPTSSGYSIEEVANVASGPLWFQLYHSADEITENLVVRAKNAGYKAICLTIDTPTAGPKEKDLRNDFRRVSHLHNGSFRDNPEWASRRDIGPRDFADWDITGFRGLTWKRLGWLKSLTGLPLVVKGVRTVKDAVMCAENGVDGIVVSNHGGRQIDKTLSSIETLQPIAEAVGDRLEVYLDSGVRRGSDAFMAIALGAKGVFVGRPLFWGLSYDGADGVRLMLDILRSEFDRTMAFCGFTRVSDINSSAVHVPSTWNF</sequence>
<feature type="domain" description="FMN hydroxy acid dehydrogenase" evidence="6">
    <location>
        <begin position="1"/>
        <end position="358"/>
    </location>
</feature>
<proteinExistence type="inferred from homology"/>
<dbReference type="InterPro" id="IPR000262">
    <property type="entry name" value="FMN-dep_DH"/>
</dbReference>
<dbReference type="CDD" id="cd02809">
    <property type="entry name" value="alpha_hydroxyacid_oxid_FMN"/>
    <property type="match status" value="1"/>
</dbReference>
<gene>
    <name evidence="7" type="ORF">METZ01_LOCUS198243</name>
</gene>
<dbReference type="PIRSF" id="PIRSF000138">
    <property type="entry name" value="Al-hdrx_acd_dh"/>
    <property type="match status" value="1"/>
</dbReference>
<keyword evidence="3" id="KW-0288">FMN</keyword>
<evidence type="ECO:0000256" key="2">
    <source>
        <dbReference type="ARBA" id="ARBA00022630"/>
    </source>
</evidence>
<protein>
    <recommendedName>
        <fullName evidence="6">FMN hydroxy acid dehydrogenase domain-containing protein</fullName>
    </recommendedName>
</protein>
<organism evidence="7">
    <name type="scientific">marine metagenome</name>
    <dbReference type="NCBI Taxonomy" id="408172"/>
    <lineage>
        <taxon>unclassified sequences</taxon>
        <taxon>metagenomes</taxon>
        <taxon>ecological metagenomes</taxon>
    </lineage>
</organism>
<dbReference type="InterPro" id="IPR012133">
    <property type="entry name" value="Alpha-hydoxy_acid_DH_FMN"/>
</dbReference>
<dbReference type="AlphaFoldDB" id="A0A382E4Q6"/>
<keyword evidence="2" id="KW-0285">Flavoprotein</keyword>
<evidence type="ECO:0000259" key="6">
    <source>
        <dbReference type="PROSITE" id="PS51349"/>
    </source>
</evidence>